<evidence type="ECO:0000313" key="5">
    <source>
        <dbReference type="EMBL" id="MFC0241490.1"/>
    </source>
</evidence>
<dbReference type="PRINTS" id="PR00455">
    <property type="entry name" value="HTHTETR"/>
</dbReference>
<name>A0ABV6ETE1_9BRAD</name>
<dbReference type="PANTHER" id="PTHR30055">
    <property type="entry name" value="HTH-TYPE TRANSCRIPTIONAL REGULATOR RUTR"/>
    <property type="match status" value="1"/>
</dbReference>
<dbReference type="PROSITE" id="PS50977">
    <property type="entry name" value="HTH_TETR_2"/>
    <property type="match status" value="1"/>
</dbReference>
<feature type="DNA-binding region" description="H-T-H motif" evidence="2">
    <location>
        <begin position="46"/>
        <end position="65"/>
    </location>
</feature>
<dbReference type="SUPFAM" id="SSF46689">
    <property type="entry name" value="Homeodomain-like"/>
    <property type="match status" value="1"/>
</dbReference>
<organism evidence="5 6">
    <name type="scientific">Rhodopseudomonas telluris</name>
    <dbReference type="NCBI Taxonomy" id="644215"/>
    <lineage>
        <taxon>Bacteria</taxon>
        <taxon>Pseudomonadati</taxon>
        <taxon>Pseudomonadota</taxon>
        <taxon>Alphaproteobacteria</taxon>
        <taxon>Hyphomicrobiales</taxon>
        <taxon>Nitrobacteraceae</taxon>
        <taxon>Rhodopseudomonas</taxon>
    </lineage>
</organism>
<keyword evidence="1 2" id="KW-0238">DNA-binding</keyword>
<dbReference type="Gene3D" id="1.10.357.10">
    <property type="entry name" value="Tetracycline Repressor, domain 2"/>
    <property type="match status" value="1"/>
</dbReference>
<dbReference type="Pfam" id="PF00440">
    <property type="entry name" value="TetR_N"/>
    <property type="match status" value="1"/>
</dbReference>
<dbReference type="Proteomes" id="UP001589775">
    <property type="component" value="Unassembled WGS sequence"/>
</dbReference>
<reference evidence="5 6" key="1">
    <citation type="submission" date="2024-09" db="EMBL/GenBank/DDBJ databases">
        <authorList>
            <person name="Sun Q."/>
            <person name="Mori K."/>
        </authorList>
    </citation>
    <scope>NUCLEOTIDE SEQUENCE [LARGE SCALE GENOMIC DNA]</scope>
    <source>
        <strain evidence="5 6">KCTC 23279</strain>
    </source>
</reference>
<keyword evidence="6" id="KW-1185">Reference proteome</keyword>
<dbReference type="InterPro" id="IPR009057">
    <property type="entry name" value="Homeodomain-like_sf"/>
</dbReference>
<feature type="region of interest" description="Disordered" evidence="3">
    <location>
        <begin position="1"/>
        <end position="25"/>
    </location>
</feature>
<feature type="domain" description="HTH tetR-type" evidence="4">
    <location>
        <begin position="23"/>
        <end position="83"/>
    </location>
</feature>
<evidence type="ECO:0000259" key="4">
    <source>
        <dbReference type="PROSITE" id="PS50977"/>
    </source>
</evidence>
<evidence type="ECO:0000256" key="1">
    <source>
        <dbReference type="ARBA" id="ARBA00023125"/>
    </source>
</evidence>
<dbReference type="RefSeq" id="WP_378388486.1">
    <property type="nucleotide sequence ID" value="NZ_JBHLWM010000005.1"/>
</dbReference>
<dbReference type="EMBL" id="JBHLWM010000005">
    <property type="protein sequence ID" value="MFC0241490.1"/>
    <property type="molecule type" value="Genomic_DNA"/>
</dbReference>
<comment type="caution">
    <text evidence="5">The sequence shown here is derived from an EMBL/GenBank/DDBJ whole genome shotgun (WGS) entry which is preliminary data.</text>
</comment>
<gene>
    <name evidence="5" type="ORF">ACFFJ6_13475</name>
</gene>
<dbReference type="InterPro" id="IPR050109">
    <property type="entry name" value="HTH-type_TetR-like_transc_reg"/>
</dbReference>
<dbReference type="InterPro" id="IPR001647">
    <property type="entry name" value="HTH_TetR"/>
</dbReference>
<protein>
    <submittedName>
        <fullName evidence="5">TetR/AcrR family transcriptional regulator</fullName>
    </submittedName>
</protein>
<accession>A0ABV6ETE1</accession>
<sequence>MARAKTATASGAGAEPGERLPKAQRRRQLMETALQIVRDEGADRLTLGHLAERAGVSKPIAYDHFGTRSGLLIELYKSIDAEHADAMRAALASGHRSLKDTAQLLASAYVHCSANTSGEWQAIGAALAGSQEKDAVYQQLLDGYVQLFATALKPYTTLPRAELVRRCVGMIGAGEALSTAMIRGQCREAEAAAAFAALILGGLRQPA</sequence>
<proteinExistence type="predicted"/>
<dbReference type="PANTHER" id="PTHR30055:SF223">
    <property type="entry name" value="HTH-TYPE TRANSCRIPTIONAL REGULATOR UIDR"/>
    <property type="match status" value="1"/>
</dbReference>
<evidence type="ECO:0000313" key="6">
    <source>
        <dbReference type="Proteomes" id="UP001589775"/>
    </source>
</evidence>
<evidence type="ECO:0000256" key="2">
    <source>
        <dbReference type="PROSITE-ProRule" id="PRU00335"/>
    </source>
</evidence>
<evidence type="ECO:0000256" key="3">
    <source>
        <dbReference type="SAM" id="MobiDB-lite"/>
    </source>
</evidence>